<accession>A0A177EWG1</accession>
<evidence type="ECO:0000313" key="2">
    <source>
        <dbReference type="EMBL" id="OAG36288.1"/>
    </source>
</evidence>
<sequence>METFAGFPSSRIFRRPPSLPGSLFITTRADVHEKESNDELVRVDIKISADGGASAGPDKSPVGPKARWLRYSKEVVMGGRSSGTPKRFKIAISPRSSWLQSSIWQIYIDTSSILDNQVYQEVVLCMMRLEDVYGNARYTAWIVSEPCQEDHYAMRVKPEADHLRPGTLHVYRSTWTLLRERLQERIDGRSNRAEKQPGTPPPPGTHRYAKLLRDPNGKTCGAYVMLCMCSMRALRR</sequence>
<protein>
    <submittedName>
        <fullName evidence="2">Uncharacterized protein</fullName>
    </submittedName>
</protein>
<evidence type="ECO:0000313" key="3">
    <source>
        <dbReference type="Proteomes" id="UP000077002"/>
    </source>
</evidence>
<evidence type="ECO:0000256" key="1">
    <source>
        <dbReference type="SAM" id="MobiDB-lite"/>
    </source>
</evidence>
<gene>
    <name evidence="2" type="ORF">AYO21_09530</name>
</gene>
<dbReference type="GeneID" id="34604663"/>
<reference evidence="2 3" key="1">
    <citation type="submission" date="2016-03" db="EMBL/GenBank/DDBJ databases">
        <title>Draft genome sequence of the Fonsecaea monophora CBS 269.37.</title>
        <authorList>
            <person name="Bombassaro A."/>
            <person name="Vinicius W.A."/>
            <person name="De Hoog S."/>
            <person name="Sun J."/>
            <person name="Souza E.M."/>
            <person name="Raittz R.T."/>
            <person name="Costa F."/>
            <person name="Leao A.C."/>
            <person name="Tadra-Sfeir M.Z."/>
            <person name="Baura V."/>
            <person name="Balsanelli E."/>
            <person name="Pedrosa F.O."/>
            <person name="Moreno L.F."/>
            <person name="Steffens M.B."/>
            <person name="Xi L."/>
            <person name="Bocca A.L."/>
            <person name="Felipe M.S."/>
            <person name="Teixeira M."/>
            <person name="Telles Filho F.Q."/>
            <person name="Azevedo C.M."/>
            <person name="Gomes R."/>
            <person name="Vicente V.A."/>
        </authorList>
    </citation>
    <scope>NUCLEOTIDE SEQUENCE [LARGE SCALE GENOMIC DNA]</scope>
    <source>
        <strain evidence="2 3">CBS 269.37</strain>
    </source>
</reference>
<comment type="caution">
    <text evidence="2">The sequence shown here is derived from an EMBL/GenBank/DDBJ whole genome shotgun (WGS) entry which is preliminary data.</text>
</comment>
<keyword evidence="3" id="KW-1185">Reference proteome</keyword>
<dbReference type="AlphaFoldDB" id="A0A177EWG1"/>
<dbReference type="RefSeq" id="XP_022508240.1">
    <property type="nucleotide sequence ID" value="XM_022659463.1"/>
</dbReference>
<feature type="compositionally biased region" description="Basic and acidic residues" evidence="1">
    <location>
        <begin position="186"/>
        <end position="195"/>
    </location>
</feature>
<dbReference type="EMBL" id="LVKK01000095">
    <property type="protein sequence ID" value="OAG36288.1"/>
    <property type="molecule type" value="Genomic_DNA"/>
</dbReference>
<name>A0A177EWG1_9EURO</name>
<organism evidence="2 3">
    <name type="scientific">Fonsecaea monophora</name>
    <dbReference type="NCBI Taxonomy" id="254056"/>
    <lineage>
        <taxon>Eukaryota</taxon>
        <taxon>Fungi</taxon>
        <taxon>Dikarya</taxon>
        <taxon>Ascomycota</taxon>
        <taxon>Pezizomycotina</taxon>
        <taxon>Eurotiomycetes</taxon>
        <taxon>Chaetothyriomycetidae</taxon>
        <taxon>Chaetothyriales</taxon>
        <taxon>Herpotrichiellaceae</taxon>
        <taxon>Fonsecaea</taxon>
    </lineage>
</organism>
<feature type="region of interest" description="Disordered" evidence="1">
    <location>
        <begin position="186"/>
        <end position="207"/>
    </location>
</feature>
<dbReference type="Proteomes" id="UP000077002">
    <property type="component" value="Unassembled WGS sequence"/>
</dbReference>
<proteinExistence type="predicted"/>